<dbReference type="InterPro" id="IPR012334">
    <property type="entry name" value="Pectin_lyas_fold"/>
</dbReference>
<evidence type="ECO:0000313" key="2">
    <source>
        <dbReference type="Proteomes" id="UP000189670"/>
    </source>
</evidence>
<gene>
    <name evidence="1" type="ORF">OMM_14474</name>
</gene>
<feature type="non-terminal residue" evidence="1">
    <location>
        <position position="298"/>
    </location>
</feature>
<sequence>MQAKTIHINENSGIKSQTLDAGRGGDIHITATDSFLLSDGTISTSTRTKNHYSDFHNEIFQGHAGNITISGSDISFVNGGGLSSQTYGVGKGGNIDIINAKNIHLSGTNASGFACTFHVYSYMEDSGDSGNVTIQSQNLTMKDGAAIFAGTKGLGTGGNIDIQVSDNFEILGVNPMGPNNEGYASGLFSRSEGTNDNAGDAGKISIDSNNFVIKETATVSTSSNGPGNAGNIDISSKYIQMNANGLISSESNGNQNAGEAGAIDIKGEQIHLKCNSQVSTNASHAGGGKINIQTKGLF</sequence>
<comment type="caution">
    <text evidence="1">The sequence shown here is derived from an EMBL/GenBank/DDBJ whole genome shotgun (WGS) entry which is preliminary data.</text>
</comment>
<dbReference type="Proteomes" id="UP000189670">
    <property type="component" value="Unassembled WGS sequence"/>
</dbReference>
<evidence type="ECO:0000313" key="1">
    <source>
        <dbReference type="EMBL" id="ETR65297.1"/>
    </source>
</evidence>
<reference evidence="2" key="1">
    <citation type="submission" date="2012-11" db="EMBL/GenBank/DDBJ databases">
        <authorList>
            <person name="Lucero-Rivera Y.E."/>
            <person name="Tovar-Ramirez D."/>
        </authorList>
    </citation>
    <scope>NUCLEOTIDE SEQUENCE [LARGE SCALE GENOMIC DNA]</scope>
    <source>
        <strain evidence="2">Araruama</strain>
    </source>
</reference>
<proteinExistence type="predicted"/>
<dbReference type="SUPFAM" id="SSF51126">
    <property type="entry name" value="Pectin lyase-like"/>
    <property type="match status" value="1"/>
</dbReference>
<protein>
    <submittedName>
        <fullName evidence="1">Uncharacterized protein</fullName>
    </submittedName>
</protein>
<dbReference type="Gene3D" id="2.160.20.10">
    <property type="entry name" value="Single-stranded right-handed beta-helix, Pectin lyase-like"/>
    <property type="match status" value="1"/>
</dbReference>
<organism evidence="1 2">
    <name type="scientific">Candidatus Magnetoglobus multicellularis str. Araruama</name>
    <dbReference type="NCBI Taxonomy" id="890399"/>
    <lineage>
        <taxon>Bacteria</taxon>
        <taxon>Pseudomonadati</taxon>
        <taxon>Thermodesulfobacteriota</taxon>
        <taxon>Desulfobacteria</taxon>
        <taxon>Desulfobacterales</taxon>
        <taxon>Desulfobacteraceae</taxon>
        <taxon>Candidatus Magnetoglobus</taxon>
    </lineage>
</organism>
<dbReference type="InterPro" id="IPR011050">
    <property type="entry name" value="Pectin_lyase_fold/virulence"/>
</dbReference>
<accession>A0A1V1NRU3</accession>
<name>A0A1V1NRU3_9BACT</name>
<dbReference type="EMBL" id="ATBP01002972">
    <property type="protein sequence ID" value="ETR65297.1"/>
    <property type="molecule type" value="Genomic_DNA"/>
</dbReference>
<dbReference type="AlphaFoldDB" id="A0A1V1NRU3"/>